<dbReference type="Proteomes" id="UP001529510">
    <property type="component" value="Unassembled WGS sequence"/>
</dbReference>
<dbReference type="EMBL" id="JAMKFB020000013">
    <property type="protein sequence ID" value="KAL0178107.1"/>
    <property type="molecule type" value="Genomic_DNA"/>
</dbReference>
<evidence type="ECO:0000313" key="3">
    <source>
        <dbReference type="EMBL" id="KAL0178107.1"/>
    </source>
</evidence>
<evidence type="ECO:0000256" key="1">
    <source>
        <dbReference type="ARBA" id="ARBA00022574"/>
    </source>
</evidence>
<evidence type="ECO:0000256" key="2">
    <source>
        <dbReference type="SAM" id="SignalP"/>
    </source>
</evidence>
<dbReference type="PANTHER" id="PTHR46108:SF3">
    <property type="entry name" value="WD REPEAT- AND FYVE DOMAIN-CONTAINING PROTEIN 4"/>
    <property type="match status" value="1"/>
</dbReference>
<dbReference type="InterPro" id="IPR051944">
    <property type="entry name" value="BEACH_domain_protein"/>
</dbReference>
<dbReference type="AlphaFoldDB" id="A0ABD0PWH6"/>
<keyword evidence="1" id="KW-0853">WD repeat</keyword>
<feature type="non-terminal residue" evidence="3">
    <location>
        <position position="160"/>
    </location>
</feature>
<feature type="chain" id="PRO_5044867892" description="Secreted protein" evidence="2">
    <location>
        <begin position="37"/>
        <end position="160"/>
    </location>
</feature>
<evidence type="ECO:0000313" key="4">
    <source>
        <dbReference type="Proteomes" id="UP001529510"/>
    </source>
</evidence>
<feature type="signal peptide" evidence="2">
    <location>
        <begin position="1"/>
        <end position="36"/>
    </location>
</feature>
<organism evidence="3 4">
    <name type="scientific">Cirrhinus mrigala</name>
    <name type="common">Mrigala</name>
    <dbReference type="NCBI Taxonomy" id="683832"/>
    <lineage>
        <taxon>Eukaryota</taxon>
        <taxon>Metazoa</taxon>
        <taxon>Chordata</taxon>
        <taxon>Craniata</taxon>
        <taxon>Vertebrata</taxon>
        <taxon>Euteleostomi</taxon>
        <taxon>Actinopterygii</taxon>
        <taxon>Neopterygii</taxon>
        <taxon>Teleostei</taxon>
        <taxon>Ostariophysi</taxon>
        <taxon>Cypriniformes</taxon>
        <taxon>Cyprinidae</taxon>
        <taxon>Labeoninae</taxon>
        <taxon>Labeonini</taxon>
        <taxon>Cirrhinus</taxon>
    </lineage>
</organism>
<dbReference type="PANTHER" id="PTHR46108">
    <property type="entry name" value="BLUE CHEESE"/>
    <property type="match status" value="1"/>
</dbReference>
<name>A0ABD0PWH6_CIRMR</name>
<evidence type="ECO:0008006" key="5">
    <source>
        <dbReference type="Google" id="ProtNLM"/>
    </source>
</evidence>
<comment type="caution">
    <text evidence="3">The sequence shown here is derived from an EMBL/GenBank/DDBJ whole genome shotgun (WGS) entry which is preliminary data.</text>
</comment>
<keyword evidence="2" id="KW-0732">Signal</keyword>
<sequence length="160" mass="17301">LYWPSLYSCRHGRIPAGSPNGLIKLLLLTLHTLALAVHVHPVNAHFFHTTGVCEKLGDALLQLGCFQRGVPVETEKESSDCRTFEQFVGAAEKPEAQLPPPLGDCVKLLGFLDQFATGVSLAADPCAGLHDNTETGERQTTVLNQRTGVTSNEDEALNHT</sequence>
<gene>
    <name evidence="3" type="ORF">M9458_027001</name>
</gene>
<proteinExistence type="predicted"/>
<keyword evidence="4" id="KW-1185">Reference proteome</keyword>
<protein>
    <recommendedName>
        <fullName evidence="5">Secreted protein</fullName>
    </recommendedName>
</protein>
<feature type="non-terminal residue" evidence="3">
    <location>
        <position position="1"/>
    </location>
</feature>
<accession>A0ABD0PWH6</accession>
<reference evidence="3 4" key="1">
    <citation type="submission" date="2024-05" db="EMBL/GenBank/DDBJ databases">
        <title>Genome sequencing and assembly of Indian major carp, Cirrhinus mrigala (Hamilton, 1822).</title>
        <authorList>
            <person name="Mohindra V."/>
            <person name="Chowdhury L.M."/>
            <person name="Lal K."/>
            <person name="Jena J.K."/>
        </authorList>
    </citation>
    <scope>NUCLEOTIDE SEQUENCE [LARGE SCALE GENOMIC DNA]</scope>
    <source>
        <strain evidence="3">CM1030</strain>
        <tissue evidence="3">Blood</tissue>
    </source>
</reference>